<gene>
    <name evidence="1" type="ORF">Orimi01_00053</name>
</gene>
<dbReference type="EMBL" id="PP179326">
    <property type="protein sequence ID" value="XAI70710.1"/>
    <property type="molecule type" value="Genomic_DNA"/>
</dbReference>
<name>A0AAU6W2H0_9VIRU</name>
<sequence length="80" mass="9184">MMTTELSFIQRNSVESARLAALMEDFERRGGEVRQVGVFEPSHKPPRKNWIDPDTVLKRKDPVMSRRDRNALKAMAEALA</sequence>
<protein>
    <submittedName>
        <fullName evidence="1">Uncharacterized protein</fullName>
    </submittedName>
</protein>
<reference evidence="1" key="1">
    <citation type="journal article" date="2024" name="J. Gen. Virol.">
        <title>Novel phages of Pseudomonas syringae unveil numerous potential auxiliary metabolic genes.</title>
        <authorList>
            <person name="Feltin C."/>
            <person name="Garneau J.R."/>
            <person name="Morris C.E."/>
            <person name="Berard A."/>
            <person name="Torres-Barcelo C."/>
        </authorList>
    </citation>
    <scope>NUCLEOTIDE SEQUENCE</scope>
</reference>
<accession>A0AAU6W2H0</accession>
<proteinExistence type="predicted"/>
<evidence type="ECO:0000313" key="1">
    <source>
        <dbReference type="EMBL" id="XAI70710.1"/>
    </source>
</evidence>
<organism evidence="1">
    <name type="scientific">Pseudomonas phage Orimi01</name>
    <dbReference type="NCBI Taxonomy" id="3138541"/>
    <lineage>
        <taxon>Viruses</taxon>
    </lineage>
</organism>